<dbReference type="PANTHER" id="PTHR33392">
    <property type="entry name" value="POLYISOPRENYL-TEICHOIC ACID--PEPTIDOGLYCAN TEICHOIC ACID TRANSFERASE TAGU"/>
    <property type="match status" value="1"/>
</dbReference>
<reference evidence="3 4" key="1">
    <citation type="submission" date="2019-12" db="EMBL/GenBank/DDBJ databases">
        <title>the WGS of Blastococcus saxobsidens 67B17.</title>
        <authorList>
            <person name="Jiang Z."/>
        </authorList>
    </citation>
    <scope>NUCLEOTIDE SEQUENCE [LARGE SCALE GENOMIC DNA]</scope>
    <source>
        <strain evidence="3 4">67B17</strain>
    </source>
</reference>
<gene>
    <name evidence="3" type="ORF">GCU60_14400</name>
</gene>
<proteinExistence type="inferred from homology"/>
<dbReference type="RefSeq" id="WP_163206401.1">
    <property type="nucleotide sequence ID" value="NZ_JAAGWG010000023.1"/>
</dbReference>
<evidence type="ECO:0000313" key="4">
    <source>
        <dbReference type="Proteomes" id="UP000479241"/>
    </source>
</evidence>
<protein>
    <submittedName>
        <fullName evidence="3">Transcriptional regulator</fullName>
    </submittedName>
</protein>
<dbReference type="Pfam" id="PF03816">
    <property type="entry name" value="LytR_cpsA_psr"/>
    <property type="match status" value="1"/>
</dbReference>
<accession>A0A6L9W4G8</accession>
<comment type="similarity">
    <text evidence="1">Belongs to the LytR/CpsA/Psr (LCP) family.</text>
</comment>
<dbReference type="EMBL" id="JAAGWG010000023">
    <property type="protein sequence ID" value="NEK86933.1"/>
    <property type="molecule type" value="Genomic_DNA"/>
</dbReference>
<dbReference type="AlphaFoldDB" id="A0A6L9W4G8"/>
<feature type="domain" description="Cell envelope-related transcriptional attenuator" evidence="2">
    <location>
        <begin position="97"/>
        <end position="213"/>
    </location>
</feature>
<dbReference type="InterPro" id="IPR004474">
    <property type="entry name" value="LytR_CpsA_psr"/>
</dbReference>
<dbReference type="Proteomes" id="UP000479241">
    <property type="component" value="Unassembled WGS sequence"/>
</dbReference>
<evidence type="ECO:0000313" key="3">
    <source>
        <dbReference type="EMBL" id="NEK86933.1"/>
    </source>
</evidence>
<comment type="caution">
    <text evidence="3">The sequence shown here is derived from an EMBL/GenBank/DDBJ whole genome shotgun (WGS) entry which is preliminary data.</text>
</comment>
<dbReference type="PANTHER" id="PTHR33392:SF6">
    <property type="entry name" value="POLYISOPRENYL-TEICHOIC ACID--PEPTIDOGLYCAN TEICHOIC ACID TRANSFERASE TAGU"/>
    <property type="match status" value="1"/>
</dbReference>
<name>A0A6L9W4G8_9ACTN</name>
<evidence type="ECO:0000259" key="2">
    <source>
        <dbReference type="Pfam" id="PF03816"/>
    </source>
</evidence>
<evidence type="ECO:0000256" key="1">
    <source>
        <dbReference type="ARBA" id="ARBA00006068"/>
    </source>
</evidence>
<organism evidence="3 4">
    <name type="scientific">Blastococcus saxobsidens</name>
    <dbReference type="NCBI Taxonomy" id="138336"/>
    <lineage>
        <taxon>Bacteria</taxon>
        <taxon>Bacillati</taxon>
        <taxon>Actinomycetota</taxon>
        <taxon>Actinomycetes</taxon>
        <taxon>Geodermatophilales</taxon>
        <taxon>Geodermatophilaceae</taxon>
        <taxon>Blastococcus</taxon>
    </lineage>
</organism>
<dbReference type="Gene3D" id="3.40.630.190">
    <property type="entry name" value="LCP protein"/>
    <property type="match status" value="1"/>
</dbReference>
<dbReference type="InterPro" id="IPR050922">
    <property type="entry name" value="LytR/CpsA/Psr_CW_biosynth"/>
</dbReference>
<sequence>MTTSATGADRDCPGRRPWRPRLRPTRLRLALAAVVVLALVCADAALLQSRMDRLDVTLTAGEGTTWVLVGTDSRAALPAGAPASEFGTADDVPGTRADVVLVIHESTEGTTAFSVPRDLLVPEGPLPPRLAVTWLDGPQATVDALCTVGIPTDHLVAVDLAGFAATVDAAGGVEIEIAEPVRDPAAGLELRTTGRQRIDGRTTLAVVRSRHPEHLVDGIWVPAPVDPDGRATAAGTVVRALADAAGQLTTRPWRLQYLAWAGSGALTVDDGTSLAELSALASSGIPEVQVLPTGFEGGDGLVRPVTAETTEALAAAGMSCDGRVS</sequence>